<proteinExistence type="predicted"/>
<keyword evidence="3" id="KW-1185">Reference proteome</keyword>
<name>A0A4P7D0E5_9BURK</name>
<feature type="region of interest" description="Disordered" evidence="1">
    <location>
        <begin position="155"/>
        <end position="180"/>
    </location>
</feature>
<gene>
    <name evidence="2" type="ORF">E1956_33905</name>
</gene>
<reference evidence="2 3" key="1">
    <citation type="submission" date="2019-03" db="EMBL/GenBank/DDBJ databases">
        <title>Paraburkholderia sp. 7MH5, isolated from subtropical forest soil.</title>
        <authorList>
            <person name="Gao Z.-H."/>
            <person name="Qiu L.-H."/>
        </authorList>
    </citation>
    <scope>NUCLEOTIDE SEQUENCE [LARGE SCALE GENOMIC DNA]</scope>
    <source>
        <strain evidence="2 3">7MH5</strain>
    </source>
</reference>
<protein>
    <submittedName>
        <fullName evidence="2">PAAR domain-containing protein</fullName>
    </submittedName>
</protein>
<dbReference type="Proteomes" id="UP000295727">
    <property type="component" value="Chromosome 3"/>
</dbReference>
<evidence type="ECO:0000313" key="2">
    <source>
        <dbReference type="EMBL" id="QBR02109.1"/>
    </source>
</evidence>
<sequence>MGCGMRRYLLGLGDKSTVGGVVIEGVERRTHQGQPLTFINAKVLCPVCNSVGVIGWKGPHRSATMMGKQQALEGDICLCQCDPPPVMLASQDTAWHEFASHEMDGAAHGSAKAPQTGAIPSVYDEQFTLKDDTGSPLSNVRYRIVTDSGEVFHGTTNAAGQTQRVSTQGSSALKLQLEKQ</sequence>
<dbReference type="OrthoDB" id="8594232at2"/>
<dbReference type="Pfam" id="PF05488">
    <property type="entry name" value="PAAR_motif"/>
    <property type="match status" value="1"/>
</dbReference>
<evidence type="ECO:0000256" key="1">
    <source>
        <dbReference type="SAM" id="MobiDB-lite"/>
    </source>
</evidence>
<dbReference type="InterPro" id="IPR008727">
    <property type="entry name" value="PAAR_motif"/>
</dbReference>
<dbReference type="CDD" id="cd14744">
    <property type="entry name" value="PAAR_CT_2"/>
    <property type="match status" value="1"/>
</dbReference>
<feature type="compositionally biased region" description="Polar residues" evidence="1">
    <location>
        <begin position="155"/>
        <end position="173"/>
    </location>
</feature>
<dbReference type="EMBL" id="CP038150">
    <property type="protein sequence ID" value="QBR02109.1"/>
    <property type="molecule type" value="Genomic_DNA"/>
</dbReference>
<dbReference type="AlphaFoldDB" id="A0A4P7D0E5"/>
<evidence type="ECO:0000313" key="3">
    <source>
        <dbReference type="Proteomes" id="UP000295727"/>
    </source>
</evidence>
<organism evidence="2 3">
    <name type="scientific">Paraburkholderia pallida</name>
    <dbReference type="NCBI Taxonomy" id="2547399"/>
    <lineage>
        <taxon>Bacteria</taxon>
        <taxon>Pseudomonadati</taxon>
        <taxon>Pseudomonadota</taxon>
        <taxon>Betaproteobacteria</taxon>
        <taxon>Burkholderiales</taxon>
        <taxon>Burkholderiaceae</taxon>
        <taxon>Paraburkholderia</taxon>
    </lineage>
</organism>
<accession>A0A4P7D0E5</accession>
<dbReference type="KEGG" id="ppai:E1956_33905"/>